<dbReference type="AlphaFoldDB" id="A0A2H5XEW9"/>
<dbReference type="Proteomes" id="UP000236173">
    <property type="component" value="Unassembled WGS sequence"/>
</dbReference>
<dbReference type="SUPFAM" id="SSF52317">
    <property type="entry name" value="Class I glutamine amidotransferase-like"/>
    <property type="match status" value="1"/>
</dbReference>
<organism evidence="1 2">
    <name type="scientific">Candidatus Fervidibacter japonicus</name>
    <dbReference type="NCBI Taxonomy" id="2035412"/>
    <lineage>
        <taxon>Bacteria</taxon>
        <taxon>Candidatus Fervidibacterota</taxon>
        <taxon>Candidatus Fervidibacter</taxon>
    </lineage>
</organism>
<name>A0A2H5XEW9_9BACT</name>
<evidence type="ECO:0000313" key="1">
    <source>
        <dbReference type="EMBL" id="GBC99722.1"/>
    </source>
</evidence>
<evidence type="ECO:0000313" key="2">
    <source>
        <dbReference type="Proteomes" id="UP000236173"/>
    </source>
</evidence>
<dbReference type="InterPro" id="IPR029062">
    <property type="entry name" value="Class_I_gatase-like"/>
</dbReference>
<dbReference type="CDD" id="cd03143">
    <property type="entry name" value="A4_beta-galactosidase_middle_domain"/>
    <property type="match status" value="1"/>
</dbReference>
<gene>
    <name evidence="1" type="ORF">HRbin17_02253</name>
</gene>
<sequence>MVRFSWPVFQCENVFLARQVQNVDMIQCKDAVPSWEAATPWFLVARAALYHGVLRGTDKVSFIEVDVGHDRGRPASDDMVKYLPPLAPFIGALWYYRGVHEEFVEGFAKAVKMLRKGLMQPSHPKIAIFYGQKYANWTQHHTNYTNEAALAGAARVLGEAGLSFTVVSEYNLDDLKDMRAVVLADNPILPREAAAALEEFVKGGGKLVIEDMERRDLKGKPYTLRLPTTALKVPAGFFASVQPRGEGLTMTAAQQQIAQKVVEYLRQ</sequence>
<comment type="caution">
    <text evidence="1">The sequence shown here is derived from an EMBL/GenBank/DDBJ whole genome shotgun (WGS) entry which is preliminary data.</text>
</comment>
<reference evidence="2" key="1">
    <citation type="submission" date="2017-09" db="EMBL/GenBank/DDBJ databases">
        <title>Metaegenomics of thermophilic ammonia-oxidizing enrichment culture.</title>
        <authorList>
            <person name="Kato S."/>
            <person name="Suzuki K."/>
        </authorList>
    </citation>
    <scope>NUCLEOTIDE SEQUENCE [LARGE SCALE GENOMIC DNA]</scope>
</reference>
<dbReference type="Gene3D" id="3.40.50.880">
    <property type="match status" value="1"/>
</dbReference>
<protein>
    <submittedName>
        <fullName evidence="1">Uncharacterized protein</fullName>
    </submittedName>
</protein>
<proteinExistence type="predicted"/>
<dbReference type="EMBL" id="BEHT01000035">
    <property type="protein sequence ID" value="GBC99722.1"/>
    <property type="molecule type" value="Genomic_DNA"/>
</dbReference>
<accession>A0A2H5XEW9</accession>